<organism evidence="3 4">
    <name type="scientific">Aspergillus lucknowensis</name>
    <dbReference type="NCBI Taxonomy" id="176173"/>
    <lineage>
        <taxon>Eukaryota</taxon>
        <taxon>Fungi</taxon>
        <taxon>Dikarya</taxon>
        <taxon>Ascomycota</taxon>
        <taxon>Pezizomycotina</taxon>
        <taxon>Eurotiomycetes</taxon>
        <taxon>Eurotiomycetidae</taxon>
        <taxon>Eurotiales</taxon>
        <taxon>Aspergillaceae</taxon>
        <taxon>Aspergillus</taxon>
        <taxon>Aspergillus subgen. Nidulantes</taxon>
    </lineage>
</organism>
<sequence length="488" mass="54001">MTPNSSILYQNRDATVFLIDIPASIALAQELSPQSSSDAVSGHTSISAHASSGVRTNRRHLLSSPPLKTPYPPSSEPKTAAAREKVLERIPRSERDFAKVIEPLVSDALSEIRIQCRPASDWCLPRCSIEESSEGTKHEGGISTDGTGARLGKRRREESLRAYDQERQLIYEDFDVHITEQVSNIAMQPPLILSPGLNSFEVKGELCNISVRNTSPEIATVEIRSLDPTDEPSCDAEKQGRSPRFIIPPLSNFLLCNLPISTPPTGPRNANPIPGLPREQNFNLILLDPPWSNRSVRRSGHYHTQSYLDSGRLTKYICEILRVYSYLPMGKDATLEATNTPNYSIAAVWVTNSAKSRKTAHDSLMGAGFSISEEWVWIKTTTDGEPVAPIGGLWRKPYEALVIGKKYPASGAPATGILRRIIAAVPDIHSRKPNLREVFERVFFSSHSGTGVLKYSALEVFARNLTAGWWACGNEVLKFNSERWWAEG</sequence>
<protein>
    <submittedName>
        <fullName evidence="3">MT-A70-domain-containing protein</fullName>
    </submittedName>
</protein>
<dbReference type="InterPro" id="IPR007757">
    <property type="entry name" value="MT-A70-like"/>
</dbReference>
<dbReference type="EMBL" id="JBFXLQ010000025">
    <property type="protein sequence ID" value="KAL2866418.1"/>
    <property type="molecule type" value="Genomic_DNA"/>
</dbReference>
<gene>
    <name evidence="3" type="ORF">BJX67DRAFT_355693</name>
</gene>
<feature type="region of interest" description="Disordered" evidence="2">
    <location>
        <begin position="36"/>
        <end position="83"/>
    </location>
</feature>
<dbReference type="Pfam" id="PF05063">
    <property type="entry name" value="MT-A70"/>
    <property type="match status" value="1"/>
</dbReference>
<comment type="caution">
    <text evidence="3">The sequence shown here is derived from an EMBL/GenBank/DDBJ whole genome shotgun (WGS) entry which is preliminary data.</text>
</comment>
<evidence type="ECO:0000313" key="3">
    <source>
        <dbReference type="EMBL" id="KAL2866418.1"/>
    </source>
</evidence>
<dbReference type="PROSITE" id="PS51143">
    <property type="entry name" value="MT_A70"/>
    <property type="match status" value="1"/>
</dbReference>
<evidence type="ECO:0000313" key="4">
    <source>
        <dbReference type="Proteomes" id="UP001610432"/>
    </source>
</evidence>
<feature type="compositionally biased region" description="Polar residues" evidence="2">
    <location>
        <begin position="36"/>
        <end position="55"/>
    </location>
</feature>
<dbReference type="Proteomes" id="UP001610432">
    <property type="component" value="Unassembled WGS sequence"/>
</dbReference>
<evidence type="ECO:0000256" key="1">
    <source>
        <dbReference type="PROSITE-ProRule" id="PRU00489"/>
    </source>
</evidence>
<dbReference type="RefSeq" id="XP_070885397.1">
    <property type="nucleotide sequence ID" value="XM_071029326.1"/>
</dbReference>
<accession>A0ABR4LPF5</accession>
<name>A0ABR4LPF5_9EURO</name>
<reference evidence="3 4" key="1">
    <citation type="submission" date="2024-07" db="EMBL/GenBank/DDBJ databases">
        <title>Section-level genome sequencing and comparative genomics of Aspergillus sections Usti and Cavernicolus.</title>
        <authorList>
            <consortium name="Lawrence Berkeley National Laboratory"/>
            <person name="Nybo J.L."/>
            <person name="Vesth T.C."/>
            <person name="Theobald S."/>
            <person name="Frisvad J.C."/>
            <person name="Larsen T.O."/>
            <person name="Kjaerboelling I."/>
            <person name="Rothschild-Mancinelli K."/>
            <person name="Lyhne E.K."/>
            <person name="Kogle M.E."/>
            <person name="Barry K."/>
            <person name="Clum A."/>
            <person name="Na H."/>
            <person name="Ledsgaard L."/>
            <person name="Lin J."/>
            <person name="Lipzen A."/>
            <person name="Kuo A."/>
            <person name="Riley R."/>
            <person name="Mondo S."/>
            <person name="Labutti K."/>
            <person name="Haridas S."/>
            <person name="Pangalinan J."/>
            <person name="Salamov A.A."/>
            <person name="Simmons B.A."/>
            <person name="Magnuson J.K."/>
            <person name="Chen J."/>
            <person name="Drula E."/>
            <person name="Henrissat B."/>
            <person name="Wiebenga A."/>
            <person name="Lubbers R.J."/>
            <person name="Gomes A.C."/>
            <person name="Macurrencykelacurrency M.R."/>
            <person name="Stajich J."/>
            <person name="Grigoriev I.V."/>
            <person name="Mortensen U.H."/>
            <person name="De Vries R.P."/>
            <person name="Baker S.E."/>
            <person name="Andersen M.R."/>
        </authorList>
    </citation>
    <scope>NUCLEOTIDE SEQUENCE [LARGE SCALE GENOMIC DNA]</scope>
    <source>
        <strain evidence="3 4">CBS 449.75</strain>
    </source>
</reference>
<keyword evidence="4" id="KW-1185">Reference proteome</keyword>
<dbReference type="GeneID" id="98144398"/>
<comment type="similarity">
    <text evidence="1">Belongs to the MT-A70-like family.</text>
</comment>
<proteinExistence type="inferred from homology"/>
<dbReference type="PANTHER" id="PTHR12829:SF4">
    <property type="entry name" value="N(6)-ADENINE-SPECIFIC METHYLTRANSFERASE METTL4"/>
    <property type="match status" value="1"/>
</dbReference>
<evidence type="ECO:0000256" key="2">
    <source>
        <dbReference type="SAM" id="MobiDB-lite"/>
    </source>
</evidence>
<dbReference type="PANTHER" id="PTHR12829">
    <property type="entry name" value="N6-ADENOSINE-METHYLTRANSFERASE"/>
    <property type="match status" value="1"/>
</dbReference>
<feature type="region of interest" description="Disordered" evidence="2">
    <location>
        <begin position="133"/>
        <end position="153"/>
    </location>
</feature>